<feature type="domain" description="Cation-transporting P-type ATPase C-terminal" evidence="4">
    <location>
        <begin position="66"/>
        <end position="240"/>
    </location>
</feature>
<dbReference type="InterPro" id="IPR006068">
    <property type="entry name" value="ATPase_P-typ_cation-transptr_C"/>
</dbReference>
<keyword evidence="3" id="KW-1133">Transmembrane helix</keyword>
<feature type="transmembrane region" description="Helical" evidence="3">
    <location>
        <begin position="214"/>
        <end position="233"/>
    </location>
</feature>
<dbReference type="Pfam" id="PF00689">
    <property type="entry name" value="Cation_ATPase_C"/>
    <property type="match status" value="1"/>
</dbReference>
<dbReference type="AlphaFoldDB" id="A0A6A4ZAJ0"/>
<dbReference type="Gene3D" id="1.20.1110.10">
    <property type="entry name" value="Calcium-transporting ATPase, transmembrane domain"/>
    <property type="match status" value="2"/>
</dbReference>
<name>A0A6A4ZAJ0_APHAT</name>
<dbReference type="PANTHER" id="PTHR24093:SF506">
    <property type="entry name" value="CATION-TRANSPORTING ATPASE PMA1"/>
    <property type="match status" value="1"/>
</dbReference>
<evidence type="ECO:0000256" key="2">
    <source>
        <dbReference type="ARBA" id="ARBA00022842"/>
    </source>
</evidence>
<reference evidence="5 6" key="1">
    <citation type="submission" date="2019-06" db="EMBL/GenBank/DDBJ databases">
        <title>Genomics analysis of Aphanomyces spp. identifies a new class of oomycete effector associated with host adaptation.</title>
        <authorList>
            <person name="Gaulin E."/>
        </authorList>
    </citation>
    <scope>NUCLEOTIDE SEQUENCE [LARGE SCALE GENOMIC DNA]</scope>
    <source>
        <strain evidence="5 6">E</strain>
    </source>
</reference>
<proteinExistence type="predicted"/>
<evidence type="ECO:0000256" key="3">
    <source>
        <dbReference type="SAM" id="Phobius"/>
    </source>
</evidence>
<dbReference type="GO" id="GO:0005388">
    <property type="term" value="F:P-type calcium transporter activity"/>
    <property type="evidence" value="ECO:0007669"/>
    <property type="project" value="TreeGrafter"/>
</dbReference>
<dbReference type="PANTHER" id="PTHR24093">
    <property type="entry name" value="CATION TRANSPORTING ATPASE"/>
    <property type="match status" value="1"/>
</dbReference>
<keyword evidence="3" id="KW-0472">Membrane</keyword>
<dbReference type="GO" id="GO:0046872">
    <property type="term" value="F:metal ion binding"/>
    <property type="evidence" value="ECO:0007669"/>
    <property type="project" value="UniProtKB-KW"/>
</dbReference>
<dbReference type="Proteomes" id="UP000469452">
    <property type="component" value="Unassembled WGS sequence"/>
</dbReference>
<keyword evidence="1" id="KW-0479">Metal-binding</keyword>
<organism evidence="5 6">
    <name type="scientific">Aphanomyces astaci</name>
    <name type="common">Crayfish plague agent</name>
    <dbReference type="NCBI Taxonomy" id="112090"/>
    <lineage>
        <taxon>Eukaryota</taxon>
        <taxon>Sar</taxon>
        <taxon>Stramenopiles</taxon>
        <taxon>Oomycota</taxon>
        <taxon>Saprolegniomycetes</taxon>
        <taxon>Saprolegniales</taxon>
        <taxon>Verrucalvaceae</taxon>
        <taxon>Aphanomyces</taxon>
    </lineage>
</organism>
<evidence type="ECO:0000313" key="5">
    <source>
        <dbReference type="EMBL" id="KAF0707914.1"/>
    </source>
</evidence>
<keyword evidence="3" id="KW-0812">Transmembrane</keyword>
<gene>
    <name evidence="5" type="ORF">AaE_013420</name>
</gene>
<dbReference type="VEuPathDB" id="FungiDB:H257_02515"/>
<evidence type="ECO:0000259" key="4">
    <source>
        <dbReference type="Pfam" id="PF00689"/>
    </source>
</evidence>
<protein>
    <recommendedName>
        <fullName evidence="4">Cation-transporting P-type ATPase C-terminal domain-containing protein</fullName>
    </recommendedName>
</protein>
<dbReference type="GO" id="GO:0005886">
    <property type="term" value="C:plasma membrane"/>
    <property type="evidence" value="ECO:0007669"/>
    <property type="project" value="TreeGrafter"/>
</dbReference>
<feature type="transmembrane region" description="Helical" evidence="3">
    <location>
        <begin position="150"/>
        <end position="166"/>
    </location>
</feature>
<comment type="caution">
    <text evidence="5">The sequence shown here is derived from an EMBL/GenBank/DDBJ whole genome shotgun (WGS) entry which is preliminary data.</text>
</comment>
<sequence length="277" mass="30538">MGTTGTDVSKEASDMILLDDNLTTILHAMAEAKGIYHNITRFLRFQLSTSVAALSLVALSTLFDLPNPLNAMQILWINIIMDGPPAQSLGVEPVDADVMREGPRAADVPIITRDMLKRVVVSALLIVSGTLFVFVNELDDDWQVTKRDRTMSFTTFVLFDMFNALSCRHESKSIVFSVGIGSNKAFCVAVGASLVGQLMVIYVPFLQATFQTEALSMADLAYMTAIASSVFIVDEVRKWWEKQQYSVILGRWTTTKTGGGGQRKKKHSKVCDDVETV</sequence>
<dbReference type="EMBL" id="VJMI01019217">
    <property type="protein sequence ID" value="KAF0707914.1"/>
    <property type="molecule type" value="Genomic_DNA"/>
</dbReference>
<keyword evidence="2" id="KW-0460">Magnesium</keyword>
<dbReference type="InterPro" id="IPR023298">
    <property type="entry name" value="ATPase_P-typ_TM_dom_sf"/>
</dbReference>
<evidence type="ECO:0000313" key="6">
    <source>
        <dbReference type="Proteomes" id="UP000469452"/>
    </source>
</evidence>
<accession>A0A6A4ZAJ0</accession>
<dbReference type="SUPFAM" id="SSF81665">
    <property type="entry name" value="Calcium ATPase, transmembrane domain M"/>
    <property type="match status" value="1"/>
</dbReference>
<feature type="transmembrane region" description="Helical" evidence="3">
    <location>
        <begin position="119"/>
        <end position="138"/>
    </location>
</feature>
<evidence type="ECO:0000256" key="1">
    <source>
        <dbReference type="ARBA" id="ARBA00022723"/>
    </source>
</evidence>